<dbReference type="SUPFAM" id="SSF51182">
    <property type="entry name" value="RmlC-like cupins"/>
    <property type="match status" value="1"/>
</dbReference>
<dbReference type="CDD" id="cd02209">
    <property type="entry name" value="cupin_XRE_C"/>
    <property type="match status" value="1"/>
</dbReference>
<evidence type="ECO:0000256" key="1">
    <source>
        <dbReference type="ARBA" id="ARBA00023125"/>
    </source>
</evidence>
<dbReference type="PANTHER" id="PTHR46797">
    <property type="entry name" value="HTH-TYPE TRANSCRIPTIONAL REGULATOR"/>
    <property type="match status" value="1"/>
</dbReference>
<dbReference type="Pfam" id="PF07883">
    <property type="entry name" value="Cupin_2"/>
    <property type="match status" value="1"/>
</dbReference>
<keyword evidence="1" id="KW-0238">DNA-binding</keyword>
<dbReference type="InterPro" id="IPR001387">
    <property type="entry name" value="Cro/C1-type_HTH"/>
</dbReference>
<dbReference type="Gene3D" id="1.10.260.40">
    <property type="entry name" value="lambda repressor-like DNA-binding domains"/>
    <property type="match status" value="1"/>
</dbReference>
<dbReference type="RefSeq" id="WP_111943981.1">
    <property type="nucleotide sequence ID" value="NZ_BAAACJ010000024.1"/>
</dbReference>
<dbReference type="InterPro" id="IPR014710">
    <property type="entry name" value="RmlC-like_jellyroll"/>
</dbReference>
<dbReference type="PROSITE" id="PS50943">
    <property type="entry name" value="HTH_CROC1"/>
    <property type="match status" value="1"/>
</dbReference>
<sequence>MTGDIGSKIKELRNNRKLTLKELSAQTNLSIGFLSQLERGLTTIAIDSLEKIATVLGVDLSYFFNIPRENKGSILRSYEKEVFQIVQSKFIVYHLSNDIENRDLLPRIYEILPEEGTENLTSYQHDGEEFVYVLEGILTLYLDNTKYELYPGDSSHYESKFIHNWANHTNKIVKILTVHTPNAFKNK</sequence>
<organism evidence="3 4">
    <name type="scientific">Hathewaya limosa</name>
    <name type="common">Clostridium limosum</name>
    <dbReference type="NCBI Taxonomy" id="1536"/>
    <lineage>
        <taxon>Bacteria</taxon>
        <taxon>Bacillati</taxon>
        <taxon>Bacillota</taxon>
        <taxon>Clostridia</taxon>
        <taxon>Eubacteriales</taxon>
        <taxon>Clostridiaceae</taxon>
        <taxon>Hathewaya</taxon>
    </lineage>
</organism>
<keyword evidence="4" id="KW-1185">Reference proteome</keyword>
<dbReference type="CDD" id="cd00093">
    <property type="entry name" value="HTH_XRE"/>
    <property type="match status" value="1"/>
</dbReference>
<evidence type="ECO:0000313" key="3">
    <source>
        <dbReference type="EMBL" id="MDQ0478311.1"/>
    </source>
</evidence>
<dbReference type="InterPro" id="IPR013096">
    <property type="entry name" value="Cupin_2"/>
</dbReference>
<accession>A0ABU0JMJ6</accession>
<comment type="caution">
    <text evidence="3">The sequence shown here is derived from an EMBL/GenBank/DDBJ whole genome shotgun (WGS) entry which is preliminary data.</text>
</comment>
<dbReference type="Proteomes" id="UP001224418">
    <property type="component" value="Unassembled WGS sequence"/>
</dbReference>
<dbReference type="PANTHER" id="PTHR46797:SF25">
    <property type="entry name" value="TRANSCRIPTIONAL REGULATOR"/>
    <property type="match status" value="1"/>
</dbReference>
<gene>
    <name evidence="3" type="ORF">QOZ93_000012</name>
</gene>
<dbReference type="SUPFAM" id="SSF47413">
    <property type="entry name" value="lambda repressor-like DNA-binding domains"/>
    <property type="match status" value="1"/>
</dbReference>
<dbReference type="Gene3D" id="2.60.120.10">
    <property type="entry name" value="Jelly Rolls"/>
    <property type="match status" value="1"/>
</dbReference>
<protein>
    <submittedName>
        <fullName evidence="3">Transcriptional regulator with XRE-family HTH domain</fullName>
    </submittedName>
</protein>
<dbReference type="EMBL" id="JAUSWN010000001">
    <property type="protein sequence ID" value="MDQ0478311.1"/>
    <property type="molecule type" value="Genomic_DNA"/>
</dbReference>
<dbReference type="InterPro" id="IPR010982">
    <property type="entry name" value="Lambda_DNA-bd_dom_sf"/>
</dbReference>
<evidence type="ECO:0000313" key="4">
    <source>
        <dbReference type="Proteomes" id="UP001224418"/>
    </source>
</evidence>
<evidence type="ECO:0000259" key="2">
    <source>
        <dbReference type="PROSITE" id="PS50943"/>
    </source>
</evidence>
<dbReference type="SMART" id="SM00530">
    <property type="entry name" value="HTH_XRE"/>
    <property type="match status" value="1"/>
</dbReference>
<name>A0ABU0JMJ6_HATLI</name>
<dbReference type="InterPro" id="IPR011051">
    <property type="entry name" value="RmlC_Cupin_sf"/>
</dbReference>
<proteinExistence type="predicted"/>
<reference evidence="3 4" key="1">
    <citation type="submission" date="2023-07" db="EMBL/GenBank/DDBJ databases">
        <title>Genomic Encyclopedia of Type Strains, Phase IV (KMG-IV): sequencing the most valuable type-strain genomes for metagenomic binning, comparative biology and taxonomic classification.</title>
        <authorList>
            <person name="Goeker M."/>
        </authorList>
    </citation>
    <scope>NUCLEOTIDE SEQUENCE [LARGE SCALE GENOMIC DNA]</scope>
    <source>
        <strain evidence="3 4">DSM 1400</strain>
    </source>
</reference>
<dbReference type="Pfam" id="PF01381">
    <property type="entry name" value="HTH_3"/>
    <property type="match status" value="1"/>
</dbReference>
<feature type="domain" description="HTH cro/C1-type" evidence="2">
    <location>
        <begin position="9"/>
        <end position="63"/>
    </location>
</feature>
<dbReference type="InterPro" id="IPR050807">
    <property type="entry name" value="TransReg_Diox_bact_type"/>
</dbReference>